<name>A0ABR1JI80_9AGAR</name>
<comment type="caution">
    <text evidence="1">The sequence shown here is derived from an EMBL/GenBank/DDBJ whole genome shotgun (WGS) entry which is preliminary data.</text>
</comment>
<protein>
    <submittedName>
        <fullName evidence="1">Uncharacterized protein</fullName>
    </submittedName>
</protein>
<evidence type="ECO:0000313" key="1">
    <source>
        <dbReference type="EMBL" id="KAK7460889.1"/>
    </source>
</evidence>
<gene>
    <name evidence="1" type="ORF">VKT23_008817</name>
</gene>
<sequence>MALSHQHWLEDWHEVDNPYLENFRTTWWGNGQRSNFATGTWITVPEKVCETLQSSLINMDGQLYLRKENSETYGRLHDPELPRFAKGGVLLLGHSGTGISTLLLYFLIKRLSEAQPTLFITKDNSAFFFASDGVWKPPSLPLLSEHCPPHFEPLDARIWSLVDSENPPSAAVFFSWWVVRAGHVATSTTPMLDDWCMRHNGRIWYMPRWKKADLDEIVGKHPEAKPFSGYPVVLSTIFDYATPNPSEVLDFILHPHHLDQRRKELALSDEDMFQRLRANCRLKPHPKISLVAIRDASHTRLRSDQHILDFTCPAIQAMVTKELKLLCFDQTLSLSNRVTMPGVSSLDSWVFRSFVASVLKDGEYRRFIEGFFRMSWELEGNFFVHEGGGEGQIEVGLPSCMEQHKQMKGHKRHASHEHTIWKRIKSDTDNNCQSTDLEPEPLPAPPCHVQIFQTLEDIQFSLETFFVPSQSDPLFTFFFFELKQQSLITIWFLKTPEPATLDTKRVSIVPDVTNLVLKQNPGCTVNLRYVLVVPAKKRRIVWHMSSPKARDNVFVQEVEYTKFMYLYSNNL</sequence>
<keyword evidence="2" id="KW-1185">Reference proteome</keyword>
<proteinExistence type="predicted"/>
<accession>A0ABR1JI80</accession>
<organism evidence="1 2">
    <name type="scientific">Marasmiellus scandens</name>
    <dbReference type="NCBI Taxonomy" id="2682957"/>
    <lineage>
        <taxon>Eukaryota</taxon>
        <taxon>Fungi</taxon>
        <taxon>Dikarya</taxon>
        <taxon>Basidiomycota</taxon>
        <taxon>Agaricomycotina</taxon>
        <taxon>Agaricomycetes</taxon>
        <taxon>Agaricomycetidae</taxon>
        <taxon>Agaricales</taxon>
        <taxon>Marasmiineae</taxon>
        <taxon>Omphalotaceae</taxon>
        <taxon>Marasmiellus</taxon>
    </lineage>
</organism>
<dbReference type="EMBL" id="JBANRG010000014">
    <property type="protein sequence ID" value="KAK7460889.1"/>
    <property type="molecule type" value="Genomic_DNA"/>
</dbReference>
<evidence type="ECO:0000313" key="2">
    <source>
        <dbReference type="Proteomes" id="UP001498398"/>
    </source>
</evidence>
<dbReference type="Proteomes" id="UP001498398">
    <property type="component" value="Unassembled WGS sequence"/>
</dbReference>
<reference evidence="1 2" key="1">
    <citation type="submission" date="2024-01" db="EMBL/GenBank/DDBJ databases">
        <title>A draft genome for the cacao thread blight pathogen Marasmiellus scandens.</title>
        <authorList>
            <person name="Baruah I.K."/>
            <person name="Leung J."/>
            <person name="Bukari Y."/>
            <person name="Amoako-Attah I."/>
            <person name="Meinhardt L.W."/>
            <person name="Bailey B.A."/>
            <person name="Cohen S.P."/>
        </authorList>
    </citation>
    <scope>NUCLEOTIDE SEQUENCE [LARGE SCALE GENOMIC DNA]</scope>
    <source>
        <strain evidence="1 2">GH-19</strain>
    </source>
</reference>